<feature type="domain" description="DUF6966" evidence="1">
    <location>
        <begin position="43"/>
        <end position="77"/>
    </location>
</feature>
<name>A0A7T0FZX9_9BACT</name>
<dbReference type="AlphaFoldDB" id="A0A7T0FZX9"/>
<reference evidence="2 3" key="1">
    <citation type="submission" date="2020-02" db="EMBL/GenBank/DDBJ databases">
        <title>Genomic and physiological characterization of two novel Nitrospinaceae genera.</title>
        <authorList>
            <person name="Mueller A.J."/>
            <person name="Jung M.-Y."/>
            <person name="Strachan C.R."/>
            <person name="Herbold C.W."/>
            <person name="Kirkegaard R.H."/>
            <person name="Daims H."/>
        </authorList>
    </citation>
    <scope>NUCLEOTIDE SEQUENCE [LARGE SCALE GENOMIC DNA]</scope>
    <source>
        <strain evidence="2">EB</strain>
    </source>
</reference>
<dbReference type="Proteomes" id="UP000594688">
    <property type="component" value="Chromosome"/>
</dbReference>
<evidence type="ECO:0000313" key="3">
    <source>
        <dbReference type="Proteomes" id="UP000594688"/>
    </source>
</evidence>
<dbReference type="Pfam" id="PF22294">
    <property type="entry name" value="DUF6966"/>
    <property type="match status" value="1"/>
</dbReference>
<evidence type="ECO:0000313" key="2">
    <source>
        <dbReference type="EMBL" id="QPJ61246.1"/>
    </source>
</evidence>
<proteinExistence type="predicted"/>
<dbReference type="InterPro" id="IPR054239">
    <property type="entry name" value="DUF6966"/>
</dbReference>
<protein>
    <recommendedName>
        <fullName evidence="1">DUF6966 domain-containing protein</fullName>
    </recommendedName>
</protein>
<accession>A0A7T0FZX9</accession>
<gene>
    <name evidence="2" type="ORF">G3M70_04825</name>
</gene>
<dbReference type="EMBL" id="CP048685">
    <property type="protein sequence ID" value="QPJ61246.1"/>
    <property type="molecule type" value="Genomic_DNA"/>
</dbReference>
<organism evidence="2 3">
    <name type="scientific">Candidatus Nitronauta litoralis</name>
    <dbReference type="NCBI Taxonomy" id="2705533"/>
    <lineage>
        <taxon>Bacteria</taxon>
        <taxon>Pseudomonadati</taxon>
        <taxon>Nitrospinota/Tectimicrobiota group</taxon>
        <taxon>Nitrospinota</taxon>
        <taxon>Nitrospinia</taxon>
        <taxon>Nitrospinales</taxon>
        <taxon>Nitrospinaceae</taxon>
        <taxon>Candidatus Nitronauta</taxon>
    </lineage>
</organism>
<dbReference type="KEGG" id="nli:G3M70_04825"/>
<sequence>MILRETTDILREIELLLESCKVGYAVIPKKYREELEKLSSDDSSGNQSVLSEIKRNMFAGMGSLNDVWISEDNGHVVKDEVSVNKELERLRNKLRQILENY</sequence>
<evidence type="ECO:0000259" key="1">
    <source>
        <dbReference type="Pfam" id="PF22294"/>
    </source>
</evidence>